<evidence type="ECO:0000256" key="1">
    <source>
        <dbReference type="SAM" id="MobiDB-lite"/>
    </source>
</evidence>
<feature type="compositionally biased region" description="Low complexity" evidence="1">
    <location>
        <begin position="57"/>
        <end position="71"/>
    </location>
</feature>
<reference evidence="2" key="3">
    <citation type="submission" date="2023-07" db="EMBL/GenBank/DDBJ databases">
        <title>An improved reference 1 genome and first organelle genomes of Quercus suber.</title>
        <authorList>
            <consortium name="Genosuber Consortium"/>
            <person name="Usie A."/>
            <person name="Serra O."/>
            <person name="Barros P."/>
        </authorList>
    </citation>
    <scope>NUCLEOTIDE SEQUENCE</scope>
    <source>
        <strain evidence="2">HL8</strain>
        <tissue evidence="2">Leaves</tissue>
    </source>
</reference>
<dbReference type="SUPFAM" id="SSF48113">
    <property type="entry name" value="Heme-dependent peroxidases"/>
    <property type="match status" value="1"/>
</dbReference>
<reference evidence="2" key="2">
    <citation type="journal article" date="2018" name="Sci. Data">
        <title>The draft genome sequence of cork oak.</title>
        <authorList>
            <person name="Ramos A.M."/>
            <person name="Usie A."/>
            <person name="Barbosa P."/>
            <person name="Barros P.M."/>
            <person name="Capote T."/>
            <person name="Chaves I."/>
            <person name="Simoes F."/>
            <person name="Abreu I."/>
            <person name="Carrasquinho I."/>
            <person name="Faro C."/>
            <person name="Guimaraes J.B."/>
            <person name="Mendonca D."/>
            <person name="Nobrega F."/>
            <person name="Rodrigues L."/>
            <person name="Saibo N.J.M."/>
            <person name="Varela M.C."/>
            <person name="Egas C."/>
            <person name="Matos J."/>
            <person name="Miguel C.M."/>
            <person name="Oliveira M.M."/>
            <person name="Ricardo C.P."/>
            <person name="Goncalves S."/>
        </authorList>
    </citation>
    <scope>NUCLEOTIDE SEQUENCE [LARGE SCALE GENOMIC DNA]</scope>
    <source>
        <strain evidence="2">HL8</strain>
    </source>
</reference>
<dbReference type="GO" id="GO:0020037">
    <property type="term" value="F:heme binding"/>
    <property type="evidence" value="ECO:0007669"/>
    <property type="project" value="InterPro"/>
</dbReference>
<feature type="region of interest" description="Disordered" evidence="1">
    <location>
        <begin position="39"/>
        <end position="75"/>
    </location>
</feature>
<feature type="compositionally biased region" description="Polar residues" evidence="1">
    <location>
        <begin position="39"/>
        <end position="50"/>
    </location>
</feature>
<protein>
    <submittedName>
        <fullName evidence="2">Peroxidase 2</fullName>
    </submittedName>
</protein>
<dbReference type="Gene3D" id="1.10.420.10">
    <property type="entry name" value="Peroxidase, domain 2"/>
    <property type="match status" value="1"/>
</dbReference>
<reference evidence="2" key="1">
    <citation type="submission" date="2017-12" db="EMBL/GenBank/DDBJ databases">
        <authorList>
            <person name="Barbosa P."/>
            <person name="Usie A."/>
            <person name="Ramos A.M."/>
        </authorList>
    </citation>
    <scope>NUCLEOTIDE SEQUENCE</scope>
    <source>
        <strain evidence="2">HL8</strain>
        <tissue evidence="2">Leaves</tissue>
    </source>
</reference>
<keyword evidence="2" id="KW-0575">Peroxidase</keyword>
<gene>
    <name evidence="2" type="primary">PER2_2</name>
    <name evidence="2" type="ORF">CFP56_039648</name>
</gene>
<organism evidence="2">
    <name type="scientific">Quercus suber</name>
    <name type="common">Cork oak</name>
    <dbReference type="NCBI Taxonomy" id="58331"/>
    <lineage>
        <taxon>Eukaryota</taxon>
        <taxon>Viridiplantae</taxon>
        <taxon>Streptophyta</taxon>
        <taxon>Embryophyta</taxon>
        <taxon>Tracheophyta</taxon>
        <taxon>Spermatophyta</taxon>
        <taxon>Magnoliopsida</taxon>
        <taxon>eudicotyledons</taxon>
        <taxon>Gunneridae</taxon>
        <taxon>Pentapetalae</taxon>
        <taxon>rosids</taxon>
        <taxon>fabids</taxon>
        <taxon>Fagales</taxon>
        <taxon>Fagaceae</taxon>
        <taxon>Quercus</taxon>
    </lineage>
</organism>
<name>A0AAW0MAU3_QUESU</name>
<proteinExistence type="predicted"/>
<comment type="caution">
    <text evidence="2">The sequence shown here is derived from an EMBL/GenBank/DDBJ whole genome shotgun (WGS) entry which is preliminary data.</text>
</comment>
<dbReference type="GO" id="GO:0006979">
    <property type="term" value="P:response to oxidative stress"/>
    <property type="evidence" value="ECO:0007669"/>
    <property type="project" value="InterPro"/>
</dbReference>
<sequence length="148" mass="16582">MDPTSSLSFDNHYYKILLQNEGLFQSDAALLTDQEKPISSKQTHLKQTQIRWPCSPPTSSSPTESSFHYSSRWSNLKSKTPPFPKLGRWSLQKPAKDLRSPAPTCTSSLPKLRDVLAVGKTFSTLKNSTTTQTPNLTQIDGVDHWFGD</sequence>
<dbReference type="InterPro" id="IPR010255">
    <property type="entry name" value="Haem_peroxidase_sf"/>
</dbReference>
<keyword evidence="2" id="KW-0560">Oxidoreductase</keyword>
<dbReference type="EMBL" id="PKMF04000007">
    <property type="protein sequence ID" value="KAK7860393.1"/>
    <property type="molecule type" value="Genomic_DNA"/>
</dbReference>
<dbReference type="GO" id="GO:0004601">
    <property type="term" value="F:peroxidase activity"/>
    <property type="evidence" value="ECO:0007669"/>
    <property type="project" value="UniProtKB-KW"/>
</dbReference>
<dbReference type="AlphaFoldDB" id="A0AAW0MAU3"/>
<evidence type="ECO:0000313" key="2">
    <source>
        <dbReference type="EMBL" id="KAK7860393.1"/>
    </source>
</evidence>
<accession>A0AAW0MAU3</accession>